<dbReference type="Proteomes" id="UP000324233">
    <property type="component" value="Chromosome"/>
</dbReference>
<evidence type="ECO:0000256" key="3">
    <source>
        <dbReference type="ARBA" id="ARBA00023002"/>
    </source>
</evidence>
<dbReference type="InterPro" id="IPR056798">
    <property type="entry name" value="ADH_Fe_C"/>
</dbReference>
<dbReference type="Gene3D" id="1.20.1090.10">
    <property type="entry name" value="Dehydroquinate synthase-like - alpha domain"/>
    <property type="match status" value="1"/>
</dbReference>
<dbReference type="EC" id="1.1.1.202" evidence="8"/>
<dbReference type="KEGG" id="agv:OJF2_08320"/>
<keyword evidence="4" id="KW-0520">NAD</keyword>
<feature type="domain" description="Fe-containing alcohol dehydrogenase-like C-terminal" evidence="7">
    <location>
        <begin position="216"/>
        <end position="409"/>
    </location>
</feature>
<proteinExistence type="inferred from homology"/>
<evidence type="ECO:0000313" key="9">
    <source>
        <dbReference type="Proteomes" id="UP000324233"/>
    </source>
</evidence>
<dbReference type="InterPro" id="IPR039697">
    <property type="entry name" value="Alcohol_dehydrogenase_Fe"/>
</dbReference>
<dbReference type="PANTHER" id="PTHR11496:SF102">
    <property type="entry name" value="ALCOHOL DEHYDROGENASE 4"/>
    <property type="match status" value="1"/>
</dbReference>
<feature type="region of interest" description="Disordered" evidence="5">
    <location>
        <begin position="1"/>
        <end position="30"/>
    </location>
</feature>
<dbReference type="AlphaFoldDB" id="A0A5B9VVU1"/>
<comment type="cofactor">
    <cofactor evidence="1">
        <name>Fe cation</name>
        <dbReference type="ChEBI" id="CHEBI:24875"/>
    </cofactor>
</comment>
<dbReference type="Gene3D" id="3.40.50.1970">
    <property type="match status" value="1"/>
</dbReference>
<keyword evidence="9" id="KW-1185">Reference proteome</keyword>
<dbReference type="InterPro" id="IPR018211">
    <property type="entry name" value="ADH_Fe_CS"/>
</dbReference>
<feature type="domain" description="Alcohol dehydrogenase iron-type/glycerol dehydrogenase GldA" evidence="6">
    <location>
        <begin position="37"/>
        <end position="205"/>
    </location>
</feature>
<evidence type="ECO:0000256" key="2">
    <source>
        <dbReference type="ARBA" id="ARBA00007358"/>
    </source>
</evidence>
<dbReference type="EMBL" id="CP042997">
    <property type="protein sequence ID" value="QEH32362.1"/>
    <property type="molecule type" value="Genomic_DNA"/>
</dbReference>
<name>A0A5B9VVU1_9BACT</name>
<evidence type="ECO:0000256" key="1">
    <source>
        <dbReference type="ARBA" id="ARBA00001962"/>
    </source>
</evidence>
<gene>
    <name evidence="8" type="primary">dhaT_1</name>
    <name evidence="8" type="ORF">OJF2_08320</name>
</gene>
<dbReference type="SUPFAM" id="SSF56796">
    <property type="entry name" value="Dehydroquinate synthase-like"/>
    <property type="match status" value="1"/>
</dbReference>
<sequence>MPEPSDSTDADLEAAGAAASPPSPAAEPPAPAVFTFPNRVLFGAGARRSLAAELERLGVARPLLVTDPGLVACGLAGEVAGLVDSAAIFSGVHANPTEDDVLRGLECYGEARCDGLIGLGGGSAIDAAKAIRLLATHPGRLADYDLTAGGSARITADLPPMAALPTTAGTGTEAGRGTLIQLPQTGRKTIALSPHLLPSVAICDPELTLGLPPGLTAATGMDALSHCVESYLSTTVHPICDGIAVEGLRYVFRGLEEAVRDGSNLGARSAMMTGALLGGISFHKGLGVVHSLSHALGGEGRAHHGALNAILLPHALRFNRPAAEPRIAELATRVGLGRGGDEAGHLITLVQLALASLPLPRRLGDLEADGLERRRIPHYARLAMLDHCHRTNPRPCTLADMEGLLDRAW</sequence>
<evidence type="ECO:0000313" key="8">
    <source>
        <dbReference type="EMBL" id="QEH32362.1"/>
    </source>
</evidence>
<dbReference type="CDD" id="cd14861">
    <property type="entry name" value="Fe-ADH-like"/>
    <property type="match status" value="1"/>
</dbReference>
<dbReference type="GO" id="GO:0047516">
    <property type="term" value="F:1,3-propanediol dehydrogenase activity"/>
    <property type="evidence" value="ECO:0007669"/>
    <property type="project" value="UniProtKB-EC"/>
</dbReference>
<dbReference type="Pfam" id="PF00465">
    <property type="entry name" value="Fe-ADH"/>
    <property type="match status" value="1"/>
</dbReference>
<keyword evidence="3 8" id="KW-0560">Oxidoreductase</keyword>
<dbReference type="GO" id="GO:0046872">
    <property type="term" value="F:metal ion binding"/>
    <property type="evidence" value="ECO:0007669"/>
    <property type="project" value="InterPro"/>
</dbReference>
<reference evidence="8 9" key="1">
    <citation type="submission" date="2019-08" db="EMBL/GenBank/DDBJ databases">
        <title>Deep-cultivation of Planctomycetes and their phenomic and genomic characterization uncovers novel biology.</title>
        <authorList>
            <person name="Wiegand S."/>
            <person name="Jogler M."/>
            <person name="Boedeker C."/>
            <person name="Pinto D."/>
            <person name="Vollmers J."/>
            <person name="Rivas-Marin E."/>
            <person name="Kohn T."/>
            <person name="Peeters S.H."/>
            <person name="Heuer A."/>
            <person name="Rast P."/>
            <person name="Oberbeckmann S."/>
            <person name="Bunk B."/>
            <person name="Jeske O."/>
            <person name="Meyerdierks A."/>
            <person name="Storesund J.E."/>
            <person name="Kallscheuer N."/>
            <person name="Luecker S."/>
            <person name="Lage O.M."/>
            <person name="Pohl T."/>
            <person name="Merkel B.J."/>
            <person name="Hornburger P."/>
            <person name="Mueller R.-W."/>
            <person name="Bruemmer F."/>
            <person name="Labrenz M."/>
            <person name="Spormann A.M."/>
            <person name="Op den Camp H."/>
            <person name="Overmann J."/>
            <person name="Amann R."/>
            <person name="Jetten M.S.M."/>
            <person name="Mascher T."/>
            <person name="Medema M.H."/>
            <person name="Devos D.P."/>
            <person name="Kaster A.-K."/>
            <person name="Ovreas L."/>
            <person name="Rohde M."/>
            <person name="Galperin M.Y."/>
            <person name="Jogler C."/>
        </authorList>
    </citation>
    <scope>NUCLEOTIDE SEQUENCE [LARGE SCALE GENOMIC DNA]</scope>
    <source>
        <strain evidence="8 9">OJF2</strain>
    </source>
</reference>
<evidence type="ECO:0000259" key="6">
    <source>
        <dbReference type="Pfam" id="PF00465"/>
    </source>
</evidence>
<dbReference type="RefSeq" id="WP_148591482.1">
    <property type="nucleotide sequence ID" value="NZ_CP042997.1"/>
</dbReference>
<dbReference type="GO" id="GO:0004022">
    <property type="term" value="F:alcohol dehydrogenase (NAD+) activity"/>
    <property type="evidence" value="ECO:0007669"/>
    <property type="project" value="TreeGrafter"/>
</dbReference>
<dbReference type="InterPro" id="IPR001670">
    <property type="entry name" value="ADH_Fe/GldA"/>
</dbReference>
<dbReference type="PANTHER" id="PTHR11496">
    <property type="entry name" value="ALCOHOL DEHYDROGENASE"/>
    <property type="match status" value="1"/>
</dbReference>
<dbReference type="FunFam" id="3.40.50.1970:FF:000003">
    <property type="entry name" value="Alcohol dehydrogenase, iron-containing"/>
    <property type="match status" value="1"/>
</dbReference>
<dbReference type="OrthoDB" id="9804734at2"/>
<dbReference type="PROSITE" id="PS00913">
    <property type="entry name" value="ADH_IRON_1"/>
    <property type="match status" value="1"/>
</dbReference>
<evidence type="ECO:0000256" key="5">
    <source>
        <dbReference type="SAM" id="MobiDB-lite"/>
    </source>
</evidence>
<dbReference type="Pfam" id="PF25137">
    <property type="entry name" value="ADH_Fe_C"/>
    <property type="match status" value="1"/>
</dbReference>
<evidence type="ECO:0000259" key="7">
    <source>
        <dbReference type="Pfam" id="PF25137"/>
    </source>
</evidence>
<organism evidence="8 9">
    <name type="scientific">Aquisphaera giovannonii</name>
    <dbReference type="NCBI Taxonomy" id="406548"/>
    <lineage>
        <taxon>Bacteria</taxon>
        <taxon>Pseudomonadati</taxon>
        <taxon>Planctomycetota</taxon>
        <taxon>Planctomycetia</taxon>
        <taxon>Isosphaerales</taxon>
        <taxon>Isosphaeraceae</taxon>
        <taxon>Aquisphaera</taxon>
    </lineage>
</organism>
<feature type="compositionally biased region" description="Acidic residues" evidence="5">
    <location>
        <begin position="1"/>
        <end position="12"/>
    </location>
</feature>
<protein>
    <submittedName>
        <fullName evidence="8">1,3-propanediol dehydrogenase</fullName>
        <ecNumber evidence="8">1.1.1.202</ecNumber>
    </submittedName>
</protein>
<comment type="similarity">
    <text evidence="2">Belongs to the iron-containing alcohol dehydrogenase family.</text>
</comment>
<evidence type="ECO:0000256" key="4">
    <source>
        <dbReference type="ARBA" id="ARBA00023027"/>
    </source>
</evidence>
<feature type="compositionally biased region" description="Pro residues" evidence="5">
    <location>
        <begin position="21"/>
        <end position="30"/>
    </location>
</feature>
<accession>A0A5B9VVU1</accession>